<dbReference type="Gene3D" id="3.40.50.150">
    <property type="entry name" value="Vaccinia Virus protein VP39"/>
    <property type="match status" value="1"/>
</dbReference>
<protein>
    <submittedName>
        <fullName evidence="1">Uncharacterized protein</fullName>
    </submittedName>
</protein>
<reference evidence="1 2" key="1">
    <citation type="journal article" date="2006" name="Science">
        <title>The genome of black cottonwood, Populus trichocarpa (Torr. &amp; Gray).</title>
        <authorList>
            <person name="Tuskan G.A."/>
            <person name="Difazio S."/>
            <person name="Jansson S."/>
            <person name="Bohlmann J."/>
            <person name="Grigoriev I."/>
            <person name="Hellsten U."/>
            <person name="Putnam N."/>
            <person name="Ralph S."/>
            <person name="Rombauts S."/>
            <person name="Salamov A."/>
            <person name="Schein J."/>
            <person name="Sterck L."/>
            <person name="Aerts A."/>
            <person name="Bhalerao R.R."/>
            <person name="Bhalerao R.P."/>
            <person name="Blaudez D."/>
            <person name="Boerjan W."/>
            <person name="Brun A."/>
            <person name="Brunner A."/>
            <person name="Busov V."/>
            <person name="Campbell M."/>
            <person name="Carlson J."/>
            <person name="Chalot M."/>
            <person name="Chapman J."/>
            <person name="Chen G.L."/>
            <person name="Cooper D."/>
            <person name="Coutinho P.M."/>
            <person name="Couturier J."/>
            <person name="Covert S."/>
            <person name="Cronk Q."/>
            <person name="Cunningham R."/>
            <person name="Davis J."/>
            <person name="Degroeve S."/>
            <person name="Dejardin A."/>
            <person name="Depamphilis C."/>
            <person name="Detter J."/>
            <person name="Dirks B."/>
            <person name="Dubchak I."/>
            <person name="Duplessis S."/>
            <person name="Ehlting J."/>
            <person name="Ellis B."/>
            <person name="Gendler K."/>
            <person name="Goodstein D."/>
            <person name="Gribskov M."/>
            <person name="Grimwood J."/>
            <person name="Groover A."/>
            <person name="Gunter L."/>
            <person name="Hamberger B."/>
            <person name="Heinze B."/>
            <person name="Helariutta Y."/>
            <person name="Henrissat B."/>
            <person name="Holligan D."/>
            <person name="Holt R."/>
            <person name="Huang W."/>
            <person name="Islam-Faridi N."/>
            <person name="Jones S."/>
            <person name="Jones-Rhoades M."/>
            <person name="Jorgensen R."/>
            <person name="Joshi C."/>
            <person name="Kangasjarvi J."/>
            <person name="Karlsson J."/>
            <person name="Kelleher C."/>
            <person name="Kirkpatrick R."/>
            <person name="Kirst M."/>
            <person name="Kohler A."/>
            <person name="Kalluri U."/>
            <person name="Larimer F."/>
            <person name="Leebens-Mack J."/>
            <person name="Leple J.C."/>
            <person name="Locascio P."/>
            <person name="Lou Y."/>
            <person name="Lucas S."/>
            <person name="Martin F."/>
            <person name="Montanini B."/>
            <person name="Napoli C."/>
            <person name="Nelson D.R."/>
            <person name="Nelson C."/>
            <person name="Nieminen K."/>
            <person name="Nilsson O."/>
            <person name="Pereda V."/>
            <person name="Peter G."/>
            <person name="Philippe R."/>
            <person name="Pilate G."/>
            <person name="Poliakov A."/>
            <person name="Razumovskaya J."/>
            <person name="Richardson P."/>
            <person name="Rinaldi C."/>
            <person name="Ritland K."/>
            <person name="Rouze P."/>
            <person name="Ryaboy D."/>
            <person name="Schmutz J."/>
            <person name="Schrader J."/>
            <person name="Segerman B."/>
            <person name="Shin H."/>
            <person name="Siddiqui A."/>
            <person name="Sterky F."/>
            <person name="Terry A."/>
            <person name="Tsai C.J."/>
            <person name="Uberbacher E."/>
            <person name="Unneberg P."/>
            <person name="Vahala J."/>
            <person name="Wall K."/>
            <person name="Wessler S."/>
            <person name="Yang G."/>
            <person name="Yin T."/>
            <person name="Douglas C."/>
            <person name="Marra M."/>
            <person name="Sandberg G."/>
            <person name="Van de Peer Y."/>
            <person name="Rokhsar D."/>
        </authorList>
    </citation>
    <scope>NUCLEOTIDE SEQUENCE [LARGE SCALE GENOMIC DNA]</scope>
    <source>
        <strain evidence="2">cv. Nisqually</strain>
    </source>
</reference>
<sequence length="61" mass="6535">MRSSSNFTLNICEAADFDLTGQLVWPGALLLNDYLAKNAEMLQGCSIIELSSGVEIPICAS</sequence>
<evidence type="ECO:0000313" key="2">
    <source>
        <dbReference type="Proteomes" id="UP000006729"/>
    </source>
</evidence>
<dbReference type="InterPro" id="IPR038899">
    <property type="entry name" value="METTL22"/>
</dbReference>
<accession>A0A2K1XFK9</accession>
<proteinExistence type="predicted"/>
<dbReference type="PANTHER" id="PTHR23108">
    <property type="entry name" value="METHYLTRANSFERASE-RELATED"/>
    <property type="match status" value="1"/>
</dbReference>
<evidence type="ECO:0000313" key="1">
    <source>
        <dbReference type="EMBL" id="PNS99556.1"/>
    </source>
</evidence>
<dbReference type="STRING" id="3694.A0A2K1XFK9"/>
<dbReference type="PANTHER" id="PTHR23108:SF3">
    <property type="entry name" value="METHYLTRANSFERASE FAMILY PROTEIN"/>
    <property type="match status" value="1"/>
</dbReference>
<dbReference type="InParanoid" id="A0A2K1XFK9"/>
<organism evidence="1 2">
    <name type="scientific">Populus trichocarpa</name>
    <name type="common">Western balsam poplar</name>
    <name type="synonym">Populus balsamifera subsp. trichocarpa</name>
    <dbReference type="NCBI Taxonomy" id="3694"/>
    <lineage>
        <taxon>Eukaryota</taxon>
        <taxon>Viridiplantae</taxon>
        <taxon>Streptophyta</taxon>
        <taxon>Embryophyta</taxon>
        <taxon>Tracheophyta</taxon>
        <taxon>Spermatophyta</taxon>
        <taxon>Magnoliopsida</taxon>
        <taxon>eudicotyledons</taxon>
        <taxon>Gunneridae</taxon>
        <taxon>Pentapetalae</taxon>
        <taxon>rosids</taxon>
        <taxon>fabids</taxon>
        <taxon>Malpighiales</taxon>
        <taxon>Salicaceae</taxon>
        <taxon>Saliceae</taxon>
        <taxon>Populus</taxon>
    </lineage>
</organism>
<dbReference type="AlphaFoldDB" id="A0A2K1XFK9"/>
<dbReference type="Proteomes" id="UP000006729">
    <property type="component" value="Chromosome 16"/>
</dbReference>
<name>A0A2K1XFK9_POPTR</name>
<gene>
    <name evidence="1" type="ORF">POPTR_016G141800</name>
</gene>
<dbReference type="GO" id="GO:0008276">
    <property type="term" value="F:protein methyltransferase activity"/>
    <property type="evidence" value="ECO:0007669"/>
    <property type="project" value="InterPro"/>
</dbReference>
<keyword evidence="2" id="KW-1185">Reference proteome</keyword>
<dbReference type="InterPro" id="IPR029063">
    <property type="entry name" value="SAM-dependent_MTases_sf"/>
</dbReference>
<dbReference type="EMBL" id="CM009305">
    <property type="protein sequence ID" value="PNS99556.1"/>
    <property type="molecule type" value="Genomic_DNA"/>
</dbReference>